<evidence type="ECO:0008006" key="3">
    <source>
        <dbReference type="Google" id="ProtNLM"/>
    </source>
</evidence>
<dbReference type="AlphaFoldDB" id="A0A0U5JDZ2"/>
<name>A0A0U5JDZ2_9BACT</name>
<sequence length="71" mass="7919">MSIAKVIEVISEGKSIEEAIQSAVTEAAKTLHNIKQINVQHIEALIENNKVSKYRVNVKISFVLDTNRQAD</sequence>
<protein>
    <recommendedName>
        <fullName evidence="3">Dodecin</fullName>
    </recommendedName>
</protein>
<evidence type="ECO:0000313" key="1">
    <source>
        <dbReference type="EMBL" id="CUI17034.1"/>
    </source>
</evidence>
<dbReference type="STRING" id="389348.PNK_1421"/>
<keyword evidence="2" id="KW-1185">Reference proteome</keyword>
<dbReference type="Pfam" id="PF07311">
    <property type="entry name" value="Dodecin"/>
    <property type="match status" value="1"/>
</dbReference>
<dbReference type="PANTHER" id="PTHR39324">
    <property type="entry name" value="CALCIUM DODECIN"/>
    <property type="match status" value="1"/>
</dbReference>
<dbReference type="KEGG" id="pnl:PNK_1421"/>
<dbReference type="InterPro" id="IPR036694">
    <property type="entry name" value="Dodecin-like_sf"/>
</dbReference>
<dbReference type="PATRIC" id="fig|389348.3.peg.1591"/>
<accession>A0A0U5JDZ2</accession>
<dbReference type="RefSeq" id="WP_032126098.1">
    <property type="nucleotide sequence ID" value="NZ_LN879502.1"/>
</dbReference>
<dbReference type="EMBL" id="LN879502">
    <property type="protein sequence ID" value="CUI17034.1"/>
    <property type="molecule type" value="Genomic_DNA"/>
</dbReference>
<organism evidence="1 2">
    <name type="scientific">Candidatus Protochlamydia naegleriophila</name>
    <dbReference type="NCBI Taxonomy" id="389348"/>
    <lineage>
        <taxon>Bacteria</taxon>
        <taxon>Pseudomonadati</taxon>
        <taxon>Chlamydiota</taxon>
        <taxon>Chlamydiia</taxon>
        <taxon>Parachlamydiales</taxon>
        <taxon>Parachlamydiaceae</taxon>
        <taxon>Candidatus Protochlamydia</taxon>
    </lineage>
</organism>
<proteinExistence type="predicted"/>
<reference evidence="2" key="1">
    <citation type="submission" date="2015-09" db="EMBL/GenBank/DDBJ databases">
        <authorList>
            <person name="Bertelli C."/>
        </authorList>
    </citation>
    <scope>NUCLEOTIDE SEQUENCE [LARGE SCALE GENOMIC DNA]</scope>
    <source>
        <strain evidence="2">KNic</strain>
    </source>
</reference>
<dbReference type="Proteomes" id="UP000069902">
    <property type="component" value="Chromosome cPNK"/>
</dbReference>
<dbReference type="InParanoid" id="A0A0U5JDZ2"/>
<dbReference type="PANTHER" id="PTHR39324:SF1">
    <property type="entry name" value="CALCIUM DODECIN"/>
    <property type="match status" value="1"/>
</dbReference>
<dbReference type="Gene3D" id="3.30.1660.10">
    <property type="entry name" value="Flavin-binding protein dodecin"/>
    <property type="match status" value="1"/>
</dbReference>
<dbReference type="InterPro" id="IPR009923">
    <property type="entry name" value="Dodecin"/>
</dbReference>
<evidence type="ECO:0000313" key="2">
    <source>
        <dbReference type="Proteomes" id="UP000069902"/>
    </source>
</evidence>
<dbReference type="InterPro" id="IPR025543">
    <property type="entry name" value="Dodecin-like"/>
</dbReference>
<dbReference type="SUPFAM" id="SSF89807">
    <property type="entry name" value="Dodecin-like"/>
    <property type="match status" value="1"/>
</dbReference>
<gene>
    <name evidence="1" type="ORF">PNK_1421</name>
</gene>